<dbReference type="PANTHER" id="PTHR35802:SF1">
    <property type="entry name" value="PROTEASE SYNTHASE AND SPORULATION PROTEIN PAI 2"/>
    <property type="match status" value="1"/>
</dbReference>
<sequence>MYNPPAFQENRLETLHAAIAAAPLANLIAYREGDGLLASPVPLMLDPEPAPFGTLIGHLARGNPLAAAEGAMALAIFMGPDAYITPSWYATKRATGRVVPTWNYVTLHAHGTLRFFDDPSRLLALVRRLTERHERQRAAPWAVGDAPADFIAGQLKGIVGFVLPIERLEGKWKMSQNRPEEDRAGVVEGLKAEGRADVAALIGPPSQNRAP</sequence>
<reference evidence="1" key="1">
    <citation type="journal article" date="2020" name="mSystems">
        <title>Genome- and Community-Level Interaction Insights into Carbon Utilization and Element Cycling Functions of Hydrothermarchaeota in Hydrothermal Sediment.</title>
        <authorList>
            <person name="Zhou Z."/>
            <person name="Liu Y."/>
            <person name="Xu W."/>
            <person name="Pan J."/>
            <person name="Luo Z.H."/>
            <person name="Li M."/>
        </authorList>
    </citation>
    <scope>NUCLEOTIDE SEQUENCE</scope>
    <source>
        <strain evidence="1">SpSt-997</strain>
    </source>
</reference>
<dbReference type="AlphaFoldDB" id="A0A8J4HB64"/>
<dbReference type="InterPro" id="IPR012349">
    <property type="entry name" value="Split_barrel_FMN-bd"/>
</dbReference>
<evidence type="ECO:0000313" key="1">
    <source>
        <dbReference type="EMBL" id="HGC42280.1"/>
    </source>
</evidence>
<dbReference type="Pfam" id="PF04299">
    <property type="entry name" value="FMN_bind_2"/>
    <property type="match status" value="1"/>
</dbReference>
<name>A0A8J4HB64_9PROT</name>
<dbReference type="InterPro" id="IPR007396">
    <property type="entry name" value="TR_PAI2-type"/>
</dbReference>
<dbReference type="Gene3D" id="2.30.110.10">
    <property type="entry name" value="Electron Transport, Fmn-binding Protein, Chain A"/>
    <property type="match status" value="1"/>
</dbReference>
<dbReference type="EMBL" id="DTQM01000068">
    <property type="protein sequence ID" value="HGC42280.1"/>
    <property type="molecule type" value="Genomic_DNA"/>
</dbReference>
<protein>
    <submittedName>
        <fullName evidence="1">FMN-binding negative transcriptional regulator</fullName>
    </submittedName>
</protein>
<comment type="caution">
    <text evidence="1">The sequence shown here is derived from an EMBL/GenBank/DDBJ whole genome shotgun (WGS) entry which is preliminary data.</text>
</comment>
<dbReference type="SUPFAM" id="SSF50475">
    <property type="entry name" value="FMN-binding split barrel"/>
    <property type="match status" value="1"/>
</dbReference>
<organism evidence="1">
    <name type="scientific">Acidicaldus sp</name>
    <dbReference type="NCBI Taxonomy" id="1872105"/>
    <lineage>
        <taxon>Bacteria</taxon>
        <taxon>Pseudomonadati</taxon>
        <taxon>Pseudomonadota</taxon>
        <taxon>Alphaproteobacteria</taxon>
        <taxon>Acetobacterales</taxon>
        <taxon>Acetobacteraceae</taxon>
        <taxon>Acidicaldus</taxon>
    </lineage>
</organism>
<dbReference type="PIRSF" id="PIRSF010372">
    <property type="entry name" value="PaiB"/>
    <property type="match status" value="1"/>
</dbReference>
<dbReference type="PANTHER" id="PTHR35802">
    <property type="entry name" value="PROTEASE SYNTHASE AND SPORULATION PROTEIN PAI 2"/>
    <property type="match status" value="1"/>
</dbReference>
<accession>A0A8J4HB64</accession>
<gene>
    <name evidence="1" type="ORF">ENY07_03520</name>
</gene>
<proteinExistence type="predicted"/>